<comment type="caution">
    <text evidence="1">The sequence shown here is derived from an EMBL/GenBank/DDBJ whole genome shotgun (WGS) entry which is preliminary data.</text>
</comment>
<reference evidence="1 2" key="1">
    <citation type="journal article" date="2018" name="Sci. Rep.">
        <title>Genomic signatures of local adaptation to the degree of environmental predictability in rotifers.</title>
        <authorList>
            <person name="Franch-Gras L."/>
            <person name="Hahn C."/>
            <person name="Garcia-Roger E.M."/>
            <person name="Carmona M.J."/>
            <person name="Serra M."/>
            <person name="Gomez A."/>
        </authorList>
    </citation>
    <scope>NUCLEOTIDE SEQUENCE [LARGE SCALE GENOMIC DNA]</scope>
    <source>
        <strain evidence="1">HYR1</strain>
    </source>
</reference>
<name>A0A3M7R2U5_BRAPC</name>
<dbReference type="AlphaFoldDB" id="A0A3M7R2U5"/>
<sequence length="314" mass="36410">MAPRKQFKKECVEIQINKEQANLEKASRGIEKYFGTLHYVPLTEIDEWEKFNELEIGQTVTYNISVGRKKYQLLAELKSKELFKIVPGRIFGEIDVTNGNDSIDENDLELEEDLFPQHNNEQACNKSNTDVLEFFANGTETNDVSSKLDRIIENQQATIDAINNLNKTLQNFMPKLKETENHPIVKRLERRTKPSAKILNESNLTTSCEKFEDETEVNESEIKSEVIESEVKSTMSEEIVSKKYFKDHLLTLIEQEIPKKDKNLGLDMLKKMYSDSIIKIKENFENECQSKSVKDSKSIFTFRNELISLDLHRT</sequence>
<feature type="non-terminal residue" evidence="1">
    <location>
        <position position="314"/>
    </location>
</feature>
<dbReference type="EMBL" id="REGN01004370">
    <property type="protein sequence ID" value="RNA17789.1"/>
    <property type="molecule type" value="Genomic_DNA"/>
</dbReference>
<accession>A0A3M7R2U5</accession>
<keyword evidence="2" id="KW-1185">Reference proteome</keyword>
<protein>
    <submittedName>
        <fullName evidence="1">Uncharacterized protein</fullName>
    </submittedName>
</protein>
<gene>
    <name evidence="1" type="ORF">BpHYR1_041012</name>
</gene>
<dbReference type="Proteomes" id="UP000276133">
    <property type="component" value="Unassembled WGS sequence"/>
</dbReference>
<evidence type="ECO:0000313" key="2">
    <source>
        <dbReference type="Proteomes" id="UP000276133"/>
    </source>
</evidence>
<evidence type="ECO:0000313" key="1">
    <source>
        <dbReference type="EMBL" id="RNA17789.1"/>
    </source>
</evidence>
<organism evidence="1 2">
    <name type="scientific">Brachionus plicatilis</name>
    <name type="common">Marine rotifer</name>
    <name type="synonym">Brachionus muelleri</name>
    <dbReference type="NCBI Taxonomy" id="10195"/>
    <lineage>
        <taxon>Eukaryota</taxon>
        <taxon>Metazoa</taxon>
        <taxon>Spiralia</taxon>
        <taxon>Gnathifera</taxon>
        <taxon>Rotifera</taxon>
        <taxon>Eurotatoria</taxon>
        <taxon>Monogononta</taxon>
        <taxon>Pseudotrocha</taxon>
        <taxon>Ploima</taxon>
        <taxon>Brachionidae</taxon>
        <taxon>Brachionus</taxon>
    </lineage>
</organism>
<proteinExistence type="predicted"/>